<keyword evidence="1" id="KW-0233">DNA recombination</keyword>
<dbReference type="Gene3D" id="1.10.443.10">
    <property type="entry name" value="Intergrase catalytic core"/>
    <property type="match status" value="1"/>
</dbReference>
<proteinExistence type="predicted"/>
<dbReference type="SUPFAM" id="SSF56349">
    <property type="entry name" value="DNA breaking-rejoining enzymes"/>
    <property type="match status" value="1"/>
</dbReference>
<feature type="domain" description="Tyr recombinase" evidence="2">
    <location>
        <begin position="178"/>
        <end position="344"/>
    </location>
</feature>
<dbReference type="RefSeq" id="WP_353400484.1">
    <property type="nucleotide sequence ID" value="NZ_BAABWU010000009.1"/>
</dbReference>
<protein>
    <recommendedName>
        <fullName evidence="2">Tyr recombinase domain-containing protein</fullName>
    </recommendedName>
</protein>
<sequence length="348" mass="40338">MKRPLKPRIEKPRLVWKWSARLQAWEPYHRVTWTEGSRRRQKAILLKWEGDAQTLDALYWQCEAGRHERQKPEVKHTWGDLITAWRSDPRIQGRLSAGTKKSYSRDMEEILIKNANKAVRNTGKQNLRSIHAKMAGKPRKADKRLQVISLLWNYAKDKLDWPIGDNPTKGIDHYGKQREFEPWPDWMIGKLSEAPDTVRTAAELILGTGQRPNAAISMEHRRFSGDWMEVLDEKGGEYFETYCPKDLRDYLSSRELKGKHVLAKNLTEPLGYDAVEKSFRRWRNNLGGTAKPYVLHGLRKLAIIRLAEAGCTDAEIQAVTNQSPEMVAYYRKKASRKALSKAAQHRRT</sequence>
<name>A0ABQ0AMB6_9RHOB</name>
<gene>
    <name evidence="3" type="ORF">NBRC116598_24510</name>
</gene>
<dbReference type="Pfam" id="PF00589">
    <property type="entry name" value="Phage_integrase"/>
    <property type="match status" value="1"/>
</dbReference>
<evidence type="ECO:0000256" key="1">
    <source>
        <dbReference type="ARBA" id="ARBA00023172"/>
    </source>
</evidence>
<keyword evidence="4" id="KW-1185">Reference proteome</keyword>
<evidence type="ECO:0000313" key="4">
    <source>
        <dbReference type="Proteomes" id="UP001441944"/>
    </source>
</evidence>
<dbReference type="PROSITE" id="PS51898">
    <property type="entry name" value="TYR_RECOMBINASE"/>
    <property type="match status" value="1"/>
</dbReference>
<dbReference type="InterPro" id="IPR013762">
    <property type="entry name" value="Integrase-like_cat_sf"/>
</dbReference>
<dbReference type="EMBL" id="BAABWU010000009">
    <property type="protein sequence ID" value="GAA6197007.1"/>
    <property type="molecule type" value="Genomic_DNA"/>
</dbReference>
<reference evidence="3 4" key="1">
    <citation type="submission" date="2024-04" db="EMBL/GenBank/DDBJ databases">
        <title>Draft genome sequence of Pseudophaeobacter arcticus NBRC 116598.</title>
        <authorList>
            <person name="Miyakawa T."/>
            <person name="Kusuya Y."/>
            <person name="Miura T."/>
        </authorList>
    </citation>
    <scope>NUCLEOTIDE SEQUENCE [LARGE SCALE GENOMIC DNA]</scope>
    <source>
        <strain evidence="3 4">SU-CL00105</strain>
    </source>
</reference>
<dbReference type="InterPro" id="IPR011010">
    <property type="entry name" value="DNA_brk_join_enz"/>
</dbReference>
<comment type="caution">
    <text evidence="3">The sequence shown here is derived from an EMBL/GenBank/DDBJ whole genome shotgun (WGS) entry which is preliminary data.</text>
</comment>
<dbReference type="InterPro" id="IPR002104">
    <property type="entry name" value="Integrase_catalytic"/>
</dbReference>
<accession>A0ABQ0AMB6</accession>
<organism evidence="3 4">
    <name type="scientific">Pseudophaeobacter arcticus</name>
    <dbReference type="NCBI Taxonomy" id="385492"/>
    <lineage>
        <taxon>Bacteria</taxon>
        <taxon>Pseudomonadati</taxon>
        <taxon>Pseudomonadota</taxon>
        <taxon>Alphaproteobacteria</taxon>
        <taxon>Rhodobacterales</taxon>
        <taxon>Paracoccaceae</taxon>
        <taxon>Pseudophaeobacter</taxon>
    </lineage>
</organism>
<evidence type="ECO:0000313" key="3">
    <source>
        <dbReference type="EMBL" id="GAA6197007.1"/>
    </source>
</evidence>
<evidence type="ECO:0000259" key="2">
    <source>
        <dbReference type="PROSITE" id="PS51898"/>
    </source>
</evidence>
<dbReference type="Proteomes" id="UP001441944">
    <property type="component" value="Unassembled WGS sequence"/>
</dbReference>